<organism evidence="4 5">
    <name type="scientific">Rhizobium mayense</name>
    <dbReference type="NCBI Taxonomy" id="1312184"/>
    <lineage>
        <taxon>Bacteria</taxon>
        <taxon>Pseudomonadati</taxon>
        <taxon>Pseudomonadota</taxon>
        <taxon>Alphaproteobacteria</taxon>
        <taxon>Hyphomicrobiales</taxon>
        <taxon>Rhizobiaceae</taxon>
        <taxon>Rhizobium/Agrobacterium group</taxon>
        <taxon>Rhizobium</taxon>
    </lineage>
</organism>
<dbReference type="InterPro" id="IPR036291">
    <property type="entry name" value="NAD(P)-bd_dom_sf"/>
</dbReference>
<accession>A0ABT7JN65</accession>
<dbReference type="SUPFAM" id="SSF51735">
    <property type="entry name" value="NAD(P)-binding Rossmann-fold domains"/>
    <property type="match status" value="1"/>
</dbReference>
<feature type="domain" description="Ketoreductase" evidence="3">
    <location>
        <begin position="12"/>
        <end position="205"/>
    </location>
</feature>
<dbReference type="InterPro" id="IPR002347">
    <property type="entry name" value="SDR_fam"/>
</dbReference>
<dbReference type="PRINTS" id="PR00081">
    <property type="entry name" value="GDHRDH"/>
</dbReference>
<protein>
    <submittedName>
        <fullName evidence="4">SDR family NAD(P)-dependent oxidoreductase</fullName>
    </submittedName>
</protein>
<evidence type="ECO:0000313" key="5">
    <source>
        <dbReference type="Proteomes" id="UP001172645"/>
    </source>
</evidence>
<comment type="similarity">
    <text evidence="1">Belongs to the short-chain dehydrogenases/reductases (SDR) family.</text>
</comment>
<name>A0ABT7JN65_9HYPH</name>
<proteinExistence type="inferred from homology"/>
<gene>
    <name evidence="4" type="ORF">PY649_02675</name>
</gene>
<dbReference type="PROSITE" id="PS00061">
    <property type="entry name" value="ADH_SHORT"/>
    <property type="match status" value="1"/>
</dbReference>
<evidence type="ECO:0000313" key="4">
    <source>
        <dbReference type="EMBL" id="MDL2397785.1"/>
    </source>
</evidence>
<dbReference type="InterPro" id="IPR057326">
    <property type="entry name" value="KR_dom"/>
</dbReference>
<dbReference type="Gene3D" id="3.40.50.720">
    <property type="entry name" value="NAD(P)-binding Rossmann-like Domain"/>
    <property type="match status" value="1"/>
</dbReference>
<keyword evidence="5" id="KW-1185">Reference proteome</keyword>
<keyword evidence="2" id="KW-0560">Oxidoreductase</keyword>
<reference evidence="4" key="1">
    <citation type="submission" date="2023-06" db="EMBL/GenBank/DDBJ databases">
        <title>Phylogenetic Diversity of Rhizobium strains.</title>
        <authorList>
            <person name="Moura F.T."/>
            <person name="Helene L.C.F."/>
            <person name="Hungria M."/>
        </authorList>
    </citation>
    <scope>NUCLEOTIDE SEQUENCE</scope>
    <source>
        <strain evidence="4">CCGE526</strain>
    </source>
</reference>
<dbReference type="CDD" id="cd05233">
    <property type="entry name" value="SDR_c"/>
    <property type="match status" value="1"/>
</dbReference>
<evidence type="ECO:0000256" key="1">
    <source>
        <dbReference type="ARBA" id="ARBA00006484"/>
    </source>
</evidence>
<dbReference type="Proteomes" id="UP001172645">
    <property type="component" value="Unassembled WGS sequence"/>
</dbReference>
<dbReference type="SMART" id="SM00822">
    <property type="entry name" value="PKS_KR"/>
    <property type="match status" value="1"/>
</dbReference>
<dbReference type="EMBL" id="JARFYM010000002">
    <property type="protein sequence ID" value="MDL2397785.1"/>
    <property type="molecule type" value="Genomic_DNA"/>
</dbReference>
<dbReference type="Pfam" id="PF13561">
    <property type="entry name" value="adh_short_C2"/>
    <property type="match status" value="1"/>
</dbReference>
<dbReference type="PANTHER" id="PTHR43639:SF1">
    <property type="entry name" value="SHORT-CHAIN DEHYDROGENASE_REDUCTASE FAMILY PROTEIN"/>
    <property type="match status" value="1"/>
</dbReference>
<evidence type="ECO:0000256" key="2">
    <source>
        <dbReference type="ARBA" id="ARBA00023002"/>
    </source>
</evidence>
<dbReference type="RefSeq" id="WP_285866579.1">
    <property type="nucleotide sequence ID" value="NZ_JARFYM010000002.1"/>
</dbReference>
<comment type="caution">
    <text evidence="4">The sequence shown here is derived from an EMBL/GenBank/DDBJ whole genome shotgun (WGS) entry which is preliminary data.</text>
</comment>
<sequence length="254" mass="27766">MEMTQYPSLRNRTVVVTGGASGIGEAIVRAFAANGARIAILDIQEEAGSRLVSDLSSGQTKVDFYRCDLTDIEAMKAAFARIRREIGPVAVLVNNAANDRRQDFLDVSAEEFDWMMSVNLRHVFFAAQAVVPNMRELGYGSIINMTSGAWIRGALDMQAYCTAKAAIVGFTNSLARQVGPDRIRVNAVAPGMIITDRQRALWYQDENKIAAGRQMQCIPDPVEESDVARVCLFLAADDSKMITKQVLLVNGGTV</sequence>
<evidence type="ECO:0000259" key="3">
    <source>
        <dbReference type="SMART" id="SM00822"/>
    </source>
</evidence>
<dbReference type="PRINTS" id="PR00080">
    <property type="entry name" value="SDRFAMILY"/>
</dbReference>
<dbReference type="PANTHER" id="PTHR43639">
    <property type="entry name" value="OXIDOREDUCTASE, SHORT-CHAIN DEHYDROGENASE/REDUCTASE FAMILY (AFU_ORTHOLOGUE AFUA_5G02870)"/>
    <property type="match status" value="1"/>
</dbReference>
<dbReference type="InterPro" id="IPR020904">
    <property type="entry name" value="Sc_DH/Rdtase_CS"/>
</dbReference>